<feature type="domain" description="HTH luxR-type" evidence="4">
    <location>
        <begin position="146"/>
        <end position="206"/>
    </location>
</feature>
<dbReference type="SUPFAM" id="SSF46894">
    <property type="entry name" value="C-terminal effector domain of the bipartite response regulators"/>
    <property type="match status" value="1"/>
</dbReference>
<evidence type="ECO:0000313" key="7">
    <source>
        <dbReference type="Proteomes" id="UP000009223"/>
    </source>
</evidence>
<accession>F5YIV5</accession>
<evidence type="ECO:0000313" key="6">
    <source>
        <dbReference type="EMBL" id="AEF86128.1"/>
    </source>
</evidence>
<dbReference type="CDD" id="cd17535">
    <property type="entry name" value="REC_NarL-like"/>
    <property type="match status" value="1"/>
</dbReference>
<dbReference type="GO" id="GO:0006355">
    <property type="term" value="P:regulation of DNA-templated transcription"/>
    <property type="evidence" value="ECO:0007669"/>
    <property type="project" value="InterPro"/>
</dbReference>
<dbReference type="Pfam" id="PF00072">
    <property type="entry name" value="Response_reg"/>
    <property type="match status" value="1"/>
</dbReference>
<keyword evidence="7" id="KW-1185">Reference proteome</keyword>
<gene>
    <name evidence="6" type="ordered locus">TREPR_3518</name>
</gene>
<evidence type="ECO:0000259" key="4">
    <source>
        <dbReference type="PROSITE" id="PS50043"/>
    </source>
</evidence>
<sequence length="206" mass="22994">MTKDKIKVLLIDDHPLTRRGLASCLTDTGRCAIVGEAPSLEGARRVMELHFPVDVVILDISLGEENGLDFIGHLKKYCELRKAKIPAVLVCSVYEDPFRIRSAMDSGAMGYVPKSASEKELLQAIDTVMRGELFIDPRLEIKINAQTDAYAKFTKRERDVLALVKQNYDNPRIAAALSLGLHTVENHISHIYFKTGLTKREELGSL</sequence>
<dbReference type="SMART" id="SM00421">
    <property type="entry name" value="HTH_LUXR"/>
    <property type="match status" value="1"/>
</dbReference>
<dbReference type="HOGENOM" id="CLU_000445_90_1_12"/>
<dbReference type="OrthoDB" id="9779069at2"/>
<dbReference type="InterPro" id="IPR016032">
    <property type="entry name" value="Sig_transdc_resp-reg_C-effctor"/>
</dbReference>
<dbReference type="PANTHER" id="PTHR43214">
    <property type="entry name" value="TWO-COMPONENT RESPONSE REGULATOR"/>
    <property type="match status" value="1"/>
</dbReference>
<evidence type="ECO:0000256" key="1">
    <source>
        <dbReference type="ARBA" id="ARBA00022553"/>
    </source>
</evidence>
<organism evidence="6 7">
    <name type="scientific">Treponema primitia (strain ATCC BAA-887 / DSM 12427 / ZAS-2)</name>
    <dbReference type="NCBI Taxonomy" id="545694"/>
    <lineage>
        <taxon>Bacteria</taxon>
        <taxon>Pseudomonadati</taxon>
        <taxon>Spirochaetota</taxon>
        <taxon>Spirochaetia</taxon>
        <taxon>Spirochaetales</taxon>
        <taxon>Treponemataceae</taxon>
        <taxon>Treponema</taxon>
    </lineage>
</organism>
<feature type="modified residue" description="4-aspartylphosphate" evidence="3">
    <location>
        <position position="59"/>
    </location>
</feature>
<dbReference type="InterPro" id="IPR011006">
    <property type="entry name" value="CheY-like_superfamily"/>
</dbReference>
<dbReference type="GO" id="GO:0003677">
    <property type="term" value="F:DNA binding"/>
    <property type="evidence" value="ECO:0007669"/>
    <property type="project" value="UniProtKB-KW"/>
</dbReference>
<proteinExistence type="predicted"/>
<dbReference type="KEGG" id="tpi:TREPR_3518"/>
<dbReference type="PROSITE" id="PS50110">
    <property type="entry name" value="RESPONSE_REGULATORY"/>
    <property type="match status" value="1"/>
</dbReference>
<dbReference type="SUPFAM" id="SSF52172">
    <property type="entry name" value="CheY-like"/>
    <property type="match status" value="1"/>
</dbReference>
<dbReference type="Proteomes" id="UP000009223">
    <property type="component" value="Chromosome"/>
</dbReference>
<dbReference type="SMART" id="SM00448">
    <property type="entry name" value="REC"/>
    <property type="match status" value="1"/>
</dbReference>
<name>F5YIV5_TREPZ</name>
<dbReference type="STRING" id="545694.TREPR_3518"/>
<evidence type="ECO:0000256" key="3">
    <source>
        <dbReference type="PROSITE-ProRule" id="PRU00169"/>
    </source>
</evidence>
<dbReference type="eggNOG" id="COG2197">
    <property type="taxonomic scope" value="Bacteria"/>
</dbReference>
<dbReference type="AlphaFoldDB" id="F5YIV5"/>
<dbReference type="InterPro" id="IPR001789">
    <property type="entry name" value="Sig_transdc_resp-reg_receiver"/>
</dbReference>
<keyword evidence="1 3" id="KW-0597">Phosphoprotein</keyword>
<dbReference type="InterPro" id="IPR039420">
    <property type="entry name" value="WalR-like"/>
</dbReference>
<keyword evidence="2 6" id="KW-0238">DNA-binding</keyword>
<dbReference type="GO" id="GO:0000160">
    <property type="term" value="P:phosphorelay signal transduction system"/>
    <property type="evidence" value="ECO:0007669"/>
    <property type="project" value="InterPro"/>
</dbReference>
<reference evidence="7" key="1">
    <citation type="submission" date="2009-12" db="EMBL/GenBank/DDBJ databases">
        <title>Complete sequence of Treponema primitia strain ZAS-2.</title>
        <authorList>
            <person name="Tetu S.G."/>
            <person name="Matson E."/>
            <person name="Ren Q."/>
            <person name="Seshadri R."/>
            <person name="Elbourne L."/>
            <person name="Hassan K.A."/>
            <person name="Durkin A."/>
            <person name="Radune D."/>
            <person name="Mohamoud Y."/>
            <person name="Shay R."/>
            <person name="Jin S."/>
            <person name="Zhang X."/>
            <person name="Lucey K."/>
            <person name="Ballor N.R."/>
            <person name="Ottesen E."/>
            <person name="Rosenthal R."/>
            <person name="Allen A."/>
            <person name="Leadbetter J.R."/>
            <person name="Paulsen I.T."/>
        </authorList>
    </citation>
    <scope>NUCLEOTIDE SEQUENCE [LARGE SCALE GENOMIC DNA]</scope>
    <source>
        <strain evidence="7">ATCC BAA-887 / DSM 12427 / ZAS-2</strain>
    </source>
</reference>
<dbReference type="Pfam" id="PF00196">
    <property type="entry name" value="GerE"/>
    <property type="match status" value="1"/>
</dbReference>
<feature type="domain" description="Response regulatory" evidence="5">
    <location>
        <begin position="7"/>
        <end position="129"/>
    </location>
</feature>
<dbReference type="InterPro" id="IPR058245">
    <property type="entry name" value="NreC/VraR/RcsB-like_REC"/>
</dbReference>
<dbReference type="RefSeq" id="WP_015706776.1">
    <property type="nucleotide sequence ID" value="NC_015578.1"/>
</dbReference>
<dbReference type="Gene3D" id="3.40.50.2300">
    <property type="match status" value="1"/>
</dbReference>
<protein>
    <submittedName>
        <fullName evidence="6">DNA-binding response regulator</fullName>
    </submittedName>
</protein>
<evidence type="ECO:0000256" key="2">
    <source>
        <dbReference type="ARBA" id="ARBA00023125"/>
    </source>
</evidence>
<dbReference type="InterPro" id="IPR000792">
    <property type="entry name" value="Tscrpt_reg_LuxR_C"/>
</dbReference>
<reference evidence="6 7" key="2">
    <citation type="journal article" date="2011" name="ISME J.">
        <title>RNA-seq reveals cooperative metabolic interactions between two termite-gut spirochete species in co-culture.</title>
        <authorList>
            <person name="Rosenthal A.Z."/>
            <person name="Matson E.G."/>
            <person name="Eldar A."/>
            <person name="Leadbetter J.R."/>
        </authorList>
    </citation>
    <scope>NUCLEOTIDE SEQUENCE [LARGE SCALE GENOMIC DNA]</scope>
    <source>
        <strain evidence="7">ATCC BAA-887 / DSM 12427 / ZAS-2</strain>
    </source>
</reference>
<dbReference type="PROSITE" id="PS50043">
    <property type="entry name" value="HTH_LUXR_2"/>
    <property type="match status" value="1"/>
</dbReference>
<dbReference type="EMBL" id="CP001843">
    <property type="protein sequence ID" value="AEF86128.1"/>
    <property type="molecule type" value="Genomic_DNA"/>
</dbReference>
<evidence type="ECO:0000259" key="5">
    <source>
        <dbReference type="PROSITE" id="PS50110"/>
    </source>
</evidence>